<dbReference type="GO" id="GO:0016926">
    <property type="term" value="P:protein desumoylation"/>
    <property type="evidence" value="ECO:0007669"/>
    <property type="project" value="TreeGrafter"/>
</dbReference>
<dbReference type="AlphaFoldDB" id="T2MBR4"/>
<dbReference type="Pfam" id="PF15499">
    <property type="entry name" value="Peptidase_C98"/>
    <property type="match status" value="1"/>
</dbReference>
<organism evidence="2">
    <name type="scientific">Hydra vulgaris</name>
    <name type="common">Hydra</name>
    <name type="synonym">Hydra attenuata</name>
    <dbReference type="NCBI Taxonomy" id="6087"/>
    <lineage>
        <taxon>Eukaryota</taxon>
        <taxon>Metazoa</taxon>
        <taxon>Cnidaria</taxon>
        <taxon>Hydrozoa</taxon>
        <taxon>Hydroidolina</taxon>
        <taxon>Anthoathecata</taxon>
        <taxon>Aplanulata</taxon>
        <taxon>Hydridae</taxon>
        <taxon>Hydra</taxon>
    </lineage>
</organism>
<dbReference type="GO" id="GO:0032183">
    <property type="term" value="F:SUMO binding"/>
    <property type="evidence" value="ECO:0007669"/>
    <property type="project" value="InterPro"/>
</dbReference>
<dbReference type="MEROPS" id="C98.001"/>
<protein>
    <submittedName>
        <fullName evidence="2">Ubiquitin-specific peptidase-like protein 1</fullName>
    </submittedName>
</protein>
<dbReference type="PANTHER" id="PTHR15294:SF3">
    <property type="entry name" value="SUMO-SPECIFIC ISOPEPTIDASE USPL1"/>
    <property type="match status" value="1"/>
</dbReference>
<feature type="domain" description="Ubiquitin-specific peptidase-like SUMO isopeptidase" evidence="1">
    <location>
        <begin position="149"/>
        <end position="408"/>
    </location>
</feature>
<dbReference type="InterPro" id="IPR028890">
    <property type="entry name" value="Peptidase_C98"/>
</dbReference>
<evidence type="ECO:0000313" key="2">
    <source>
        <dbReference type="EMBL" id="CDG69536.1"/>
    </source>
</evidence>
<name>T2MBR4_HYDVU</name>
<proteinExistence type="evidence at transcript level"/>
<gene>
    <name evidence="2" type="primary">USPL1</name>
</gene>
<reference evidence="2" key="1">
    <citation type="journal article" date="2013" name="Genome Biol. Evol.">
        <title>Punctuated emergences of genetic and phenotypic innovations in eumetazoan, bilaterian, euteleostome, and hominidae ancestors.</title>
        <authorList>
            <person name="Wenger Y."/>
            <person name="Galliot B."/>
        </authorList>
    </citation>
    <scope>NUCLEOTIDE SEQUENCE</scope>
    <source>
        <tissue evidence="2">Whole animals</tissue>
    </source>
</reference>
<accession>T2MBR4</accession>
<dbReference type="InterPro" id="IPR033505">
    <property type="entry name" value="USPL1"/>
</dbReference>
<dbReference type="EMBL" id="HAAD01003304">
    <property type="protein sequence ID" value="CDG69536.1"/>
    <property type="molecule type" value="mRNA"/>
</dbReference>
<dbReference type="GO" id="GO:0015030">
    <property type="term" value="C:Cajal body"/>
    <property type="evidence" value="ECO:0007669"/>
    <property type="project" value="TreeGrafter"/>
</dbReference>
<dbReference type="OrthoDB" id="6160353at2759"/>
<dbReference type="GO" id="GO:0030576">
    <property type="term" value="P:Cajal body organization"/>
    <property type="evidence" value="ECO:0007669"/>
    <property type="project" value="InterPro"/>
</dbReference>
<evidence type="ECO:0000259" key="1">
    <source>
        <dbReference type="Pfam" id="PF15499"/>
    </source>
</evidence>
<dbReference type="PANTHER" id="PTHR15294">
    <property type="entry name" value="RETINOVIN-RELATED"/>
    <property type="match status" value="1"/>
</dbReference>
<sequence length="566" mass="65227">RFLLKITNSCKNMINFTMTVNRFCMECMKDGEFQQLQFVMINLQSGMWLCPNTKCTFPMNSSLLKDYIEDNITSEKALFFISKKKRKQKKRSCDDSELTVDNVKKTSHGVLTSSECSTSSLGSPTVTDSNGCSGSEKSFKNDNIQKYPFWENDKLLCWLNTSLSLLILNTTIQKHIFEEKRQCFLSYICEEYAKIQSIYQTKNSYSHARKCLQELRYTTLKFLEARLFAKYKDGETPSICLPILLKTDLRLYEKVKVNYSYQFKCQNCQVEGSESFQKVMITIPHADTELKFGNNISFKRTCTSCNHGTQDTTVLIERYPPLMFCHFLQGVHNQMYWKDLSFTTPSGEKYIVTQIVQYVNKRRHFLLWSFSHLEKLWLCADDLNDPVTEYKFAIPQCPASEVYILVWEKVESLSFEKVLKEQCRSLHVSKSCGYASATSSLDGFSPIGSPCQVKSSMVGLRYKPYVSRNKHFMANNSITLSDTVLSSKNDIDKLTDNYPDFDMRSIVDSDLKMDGGKNFNPLLDNILERVNAVLDSDFNELLMESSNNQLHSNVSLDMCDLDMLLN</sequence>
<feature type="non-terminal residue" evidence="2">
    <location>
        <position position="1"/>
    </location>
</feature>